<dbReference type="InterPro" id="IPR001387">
    <property type="entry name" value="Cro/C1-type_HTH"/>
</dbReference>
<accession>A0ABN1DAW3</accession>
<dbReference type="EMBL" id="BAAAGS010000029">
    <property type="protein sequence ID" value="GAA0538830.1"/>
    <property type="molecule type" value="Genomic_DNA"/>
</dbReference>
<evidence type="ECO:0000313" key="3">
    <source>
        <dbReference type="Proteomes" id="UP001500729"/>
    </source>
</evidence>
<gene>
    <name evidence="2" type="ORF">GCM10009533_42550</name>
</gene>
<dbReference type="Proteomes" id="UP001500729">
    <property type="component" value="Unassembled WGS sequence"/>
</dbReference>
<dbReference type="Gene3D" id="1.10.260.40">
    <property type="entry name" value="lambda repressor-like DNA-binding domains"/>
    <property type="match status" value="1"/>
</dbReference>
<feature type="domain" description="HTH cro/C1-type" evidence="1">
    <location>
        <begin position="6"/>
        <end position="61"/>
    </location>
</feature>
<dbReference type="SUPFAM" id="SSF47413">
    <property type="entry name" value="lambda repressor-like DNA-binding domains"/>
    <property type="match status" value="1"/>
</dbReference>
<dbReference type="PROSITE" id="PS50943">
    <property type="entry name" value="HTH_CROC1"/>
    <property type="match status" value="1"/>
</dbReference>
<name>A0ABN1DAW3_SACER</name>
<sequence length="247" mass="28173">MPNDRLRAAFNAAGLTIEDVSERLQVDRKTVERWITHDGRKPHRSTRKKLAGLLSIDEVHLWPDLAGDLHTQPTKQTELVHLYPTRSDVPYSLWNELIAGVKERMEVLVFSGQFLVEQHNIIPIVRQKAEQGVQFRFVVGDEKSPAVVQRAMEEGTTGGLEGRVQMMRRYLSEVSGLPKVDVRTHGTILYNSLYRFDGQLLVNGHAFGALAGQNPVMHLRELPGGRMWKHYMESFDRVWEQATPEPT</sequence>
<protein>
    <submittedName>
        <fullName evidence="2">XRE family transcriptional regulator</fullName>
    </submittedName>
</protein>
<evidence type="ECO:0000259" key="1">
    <source>
        <dbReference type="PROSITE" id="PS50943"/>
    </source>
</evidence>
<reference evidence="2 3" key="1">
    <citation type="journal article" date="2019" name="Int. J. Syst. Evol. Microbiol.">
        <title>The Global Catalogue of Microorganisms (GCM) 10K type strain sequencing project: providing services to taxonomists for standard genome sequencing and annotation.</title>
        <authorList>
            <consortium name="The Broad Institute Genomics Platform"/>
            <consortium name="The Broad Institute Genome Sequencing Center for Infectious Disease"/>
            <person name="Wu L."/>
            <person name="Ma J."/>
        </authorList>
    </citation>
    <scope>NUCLEOTIDE SEQUENCE [LARGE SCALE GENOMIC DNA]</scope>
    <source>
        <strain evidence="2 3">JCM 10303</strain>
    </source>
</reference>
<organism evidence="2 3">
    <name type="scientific">Saccharopolyspora erythraea</name>
    <name type="common">Streptomyces erythraeus</name>
    <dbReference type="NCBI Taxonomy" id="1836"/>
    <lineage>
        <taxon>Bacteria</taxon>
        <taxon>Bacillati</taxon>
        <taxon>Actinomycetota</taxon>
        <taxon>Actinomycetes</taxon>
        <taxon>Pseudonocardiales</taxon>
        <taxon>Pseudonocardiaceae</taxon>
        <taxon>Saccharopolyspora</taxon>
    </lineage>
</organism>
<keyword evidence="3" id="KW-1185">Reference proteome</keyword>
<proteinExistence type="predicted"/>
<comment type="caution">
    <text evidence="2">The sequence shown here is derived from an EMBL/GenBank/DDBJ whole genome shotgun (WGS) entry which is preliminary data.</text>
</comment>
<dbReference type="CDD" id="cd00093">
    <property type="entry name" value="HTH_XRE"/>
    <property type="match status" value="1"/>
</dbReference>
<dbReference type="SMART" id="SM00530">
    <property type="entry name" value="HTH_XRE"/>
    <property type="match status" value="1"/>
</dbReference>
<evidence type="ECO:0000313" key="2">
    <source>
        <dbReference type="EMBL" id="GAA0538830.1"/>
    </source>
</evidence>
<dbReference type="RefSeq" id="WP_009946161.1">
    <property type="nucleotide sequence ID" value="NZ_BAAAGS010000029.1"/>
</dbReference>
<dbReference type="InterPro" id="IPR010982">
    <property type="entry name" value="Lambda_DNA-bd_dom_sf"/>
</dbReference>